<proteinExistence type="predicted"/>
<protein>
    <submittedName>
        <fullName evidence="1">Uncharacterized protein</fullName>
    </submittedName>
</protein>
<dbReference type="AlphaFoldDB" id="A0AAD5F6F2"/>
<organism evidence="1 2">
    <name type="scientific">Prunus dulcis</name>
    <name type="common">Almond</name>
    <name type="synonym">Amygdalus dulcis</name>
    <dbReference type="NCBI Taxonomy" id="3755"/>
    <lineage>
        <taxon>Eukaryota</taxon>
        <taxon>Viridiplantae</taxon>
        <taxon>Streptophyta</taxon>
        <taxon>Embryophyta</taxon>
        <taxon>Tracheophyta</taxon>
        <taxon>Spermatophyta</taxon>
        <taxon>Magnoliopsida</taxon>
        <taxon>eudicotyledons</taxon>
        <taxon>Gunneridae</taxon>
        <taxon>Pentapetalae</taxon>
        <taxon>rosids</taxon>
        <taxon>fabids</taxon>
        <taxon>Rosales</taxon>
        <taxon>Rosaceae</taxon>
        <taxon>Amygdaloideae</taxon>
        <taxon>Amygdaleae</taxon>
        <taxon>Prunus</taxon>
    </lineage>
</organism>
<evidence type="ECO:0000313" key="2">
    <source>
        <dbReference type="Proteomes" id="UP001054821"/>
    </source>
</evidence>
<dbReference type="PANTHER" id="PTHR33527:SF18">
    <property type="entry name" value="F13O11.17 PROTEIN"/>
    <property type="match status" value="1"/>
</dbReference>
<accession>A0AAD5F6F2</accession>
<reference evidence="1 2" key="1">
    <citation type="journal article" date="2022" name="G3 (Bethesda)">
        <title>Whole-genome sequence and methylome profiling of the almond [Prunus dulcis (Mill.) D.A. Webb] cultivar 'Nonpareil'.</title>
        <authorList>
            <person name="D'Amico-Willman K.M."/>
            <person name="Ouma W.Z."/>
            <person name="Meulia T."/>
            <person name="Sideli G.M."/>
            <person name="Gradziel T.M."/>
            <person name="Fresnedo-Ramirez J."/>
        </authorList>
    </citation>
    <scope>NUCLEOTIDE SEQUENCE [LARGE SCALE GENOMIC DNA]</scope>
    <source>
        <strain evidence="1">Clone GOH B32 T37-40</strain>
    </source>
</reference>
<comment type="caution">
    <text evidence="1">The sequence shown here is derived from an EMBL/GenBank/DDBJ whole genome shotgun (WGS) entry which is preliminary data.</text>
</comment>
<name>A0AAD5F6F2_PRUDU</name>
<sequence length="308" mass="35279">MNQLLLAPLLRFQTFTYLRMSTSSLVTQDQIHRFHKTDREIFSRLVINFMRDPAESLLVMALWLWLQDKGFNLMANMLTLSDTIVNALADEAVICLKCLDAKTSPNTMSRLAPNGLLFTSRLMEREIPLDMFSQSRYTIISGVKNFLTNICARIFTDILQRVLYPNPQGLLDPNQPLAVPGFPHPVFGSVTIINPMFSSDHGIPTGGLWGWHPSIELSVDDRTMFLTFSRGFPVSEEEVKELFIDLLGFYNCVESVQMEQVGPNEQPLYAKMVLISVIFVDKILKGNRVSKFRINGKHIWARKYERRE</sequence>
<evidence type="ECO:0000313" key="1">
    <source>
        <dbReference type="EMBL" id="KAI5355096.1"/>
    </source>
</evidence>
<keyword evidence="2" id="KW-1185">Reference proteome</keyword>
<dbReference type="PANTHER" id="PTHR33527">
    <property type="entry name" value="OS07G0274300 PROTEIN"/>
    <property type="match status" value="1"/>
</dbReference>
<gene>
    <name evidence="1" type="ORF">L3X38_007991</name>
</gene>
<dbReference type="EMBL" id="JAJFAZ020000001">
    <property type="protein sequence ID" value="KAI5355096.1"/>
    <property type="molecule type" value="Genomic_DNA"/>
</dbReference>
<dbReference type="Proteomes" id="UP001054821">
    <property type="component" value="Chromosome 1"/>
</dbReference>